<proteinExistence type="predicted"/>
<gene>
    <name evidence="1" type="ORF">ACFYXQ_46240</name>
</gene>
<dbReference type="RefSeq" id="WP_387407114.1">
    <property type="nucleotide sequence ID" value="NZ_JBIAQY010000040.1"/>
</dbReference>
<evidence type="ECO:0000313" key="1">
    <source>
        <dbReference type="EMBL" id="MFF3575156.1"/>
    </source>
</evidence>
<organism evidence="1 2">
    <name type="scientific">Nocardia jiangxiensis</name>
    <dbReference type="NCBI Taxonomy" id="282685"/>
    <lineage>
        <taxon>Bacteria</taxon>
        <taxon>Bacillati</taxon>
        <taxon>Actinomycetota</taxon>
        <taxon>Actinomycetes</taxon>
        <taxon>Mycobacteriales</taxon>
        <taxon>Nocardiaceae</taxon>
        <taxon>Nocardia</taxon>
    </lineage>
</organism>
<keyword evidence="2" id="KW-1185">Reference proteome</keyword>
<comment type="caution">
    <text evidence="1">The sequence shown here is derived from an EMBL/GenBank/DDBJ whole genome shotgun (WGS) entry which is preliminary data.</text>
</comment>
<dbReference type="Proteomes" id="UP001601992">
    <property type="component" value="Unassembled WGS sequence"/>
</dbReference>
<sequence>MHAFAFKKQEQVLALTLFADRGTTGELTTEQVNQMVARTWVN</sequence>
<name>A0ABW6SFP3_9NOCA</name>
<evidence type="ECO:0000313" key="2">
    <source>
        <dbReference type="Proteomes" id="UP001601992"/>
    </source>
</evidence>
<protein>
    <submittedName>
        <fullName evidence="1">Uncharacterized protein</fullName>
    </submittedName>
</protein>
<reference evidence="1 2" key="1">
    <citation type="submission" date="2024-10" db="EMBL/GenBank/DDBJ databases">
        <title>The Natural Products Discovery Center: Release of the First 8490 Sequenced Strains for Exploring Actinobacteria Biosynthetic Diversity.</title>
        <authorList>
            <person name="Kalkreuter E."/>
            <person name="Kautsar S.A."/>
            <person name="Yang D."/>
            <person name="Bader C.D."/>
            <person name="Teijaro C.N."/>
            <person name="Fluegel L."/>
            <person name="Davis C.M."/>
            <person name="Simpson J.R."/>
            <person name="Lauterbach L."/>
            <person name="Steele A.D."/>
            <person name="Gui C."/>
            <person name="Meng S."/>
            <person name="Li G."/>
            <person name="Viehrig K."/>
            <person name="Ye F."/>
            <person name="Su P."/>
            <person name="Kiefer A.F."/>
            <person name="Nichols A."/>
            <person name="Cepeda A.J."/>
            <person name="Yan W."/>
            <person name="Fan B."/>
            <person name="Jiang Y."/>
            <person name="Adhikari A."/>
            <person name="Zheng C.-J."/>
            <person name="Schuster L."/>
            <person name="Cowan T.M."/>
            <person name="Smanski M.J."/>
            <person name="Chevrette M.G."/>
            <person name="De Carvalho L.P.S."/>
            <person name="Shen B."/>
        </authorList>
    </citation>
    <scope>NUCLEOTIDE SEQUENCE [LARGE SCALE GENOMIC DNA]</scope>
    <source>
        <strain evidence="1 2">NPDC002593</strain>
    </source>
</reference>
<dbReference type="EMBL" id="JBIAQY010000040">
    <property type="protein sequence ID" value="MFF3575156.1"/>
    <property type="molecule type" value="Genomic_DNA"/>
</dbReference>
<accession>A0ABW6SFP3</accession>